<proteinExistence type="predicted"/>
<dbReference type="AlphaFoldDB" id="A0A8R7QXT1"/>
<dbReference type="EnsemblPlants" id="TuG1812G0700000100.01.T01">
    <property type="protein sequence ID" value="TuG1812G0700000100.01.T01.cds358729"/>
    <property type="gene ID" value="TuG1812G0700000100.01"/>
</dbReference>
<reference evidence="2" key="1">
    <citation type="journal article" date="2013" name="Nature">
        <title>Draft genome of the wheat A-genome progenitor Triticum urartu.</title>
        <authorList>
            <person name="Ling H.Q."/>
            <person name="Zhao S."/>
            <person name="Liu D."/>
            <person name="Wang J."/>
            <person name="Sun H."/>
            <person name="Zhang C."/>
            <person name="Fan H."/>
            <person name="Li D."/>
            <person name="Dong L."/>
            <person name="Tao Y."/>
            <person name="Gao C."/>
            <person name="Wu H."/>
            <person name="Li Y."/>
            <person name="Cui Y."/>
            <person name="Guo X."/>
            <person name="Zheng S."/>
            <person name="Wang B."/>
            <person name="Yu K."/>
            <person name="Liang Q."/>
            <person name="Yang W."/>
            <person name="Lou X."/>
            <person name="Chen J."/>
            <person name="Feng M."/>
            <person name="Jian J."/>
            <person name="Zhang X."/>
            <person name="Luo G."/>
            <person name="Jiang Y."/>
            <person name="Liu J."/>
            <person name="Wang Z."/>
            <person name="Sha Y."/>
            <person name="Zhang B."/>
            <person name="Wu H."/>
            <person name="Tang D."/>
            <person name="Shen Q."/>
            <person name="Xue P."/>
            <person name="Zou S."/>
            <person name="Wang X."/>
            <person name="Liu X."/>
            <person name="Wang F."/>
            <person name="Yang Y."/>
            <person name="An X."/>
            <person name="Dong Z."/>
            <person name="Zhang K."/>
            <person name="Zhang X."/>
            <person name="Luo M.C."/>
            <person name="Dvorak J."/>
            <person name="Tong Y."/>
            <person name="Wang J."/>
            <person name="Yang H."/>
            <person name="Li Z."/>
            <person name="Wang D."/>
            <person name="Zhang A."/>
            <person name="Wang J."/>
        </authorList>
    </citation>
    <scope>NUCLEOTIDE SEQUENCE</scope>
    <source>
        <strain evidence="2">cv. G1812</strain>
    </source>
</reference>
<sequence>MYKIVFSNISCLTFNSHILTLIRTALVPTMVLYHWTAPGHCNSVVVFQCMVR</sequence>
<reference evidence="1" key="2">
    <citation type="submission" date="2018-03" db="EMBL/GenBank/DDBJ databases">
        <title>The Triticum urartu genome reveals the dynamic nature of wheat genome evolution.</title>
        <authorList>
            <person name="Ling H."/>
            <person name="Ma B."/>
            <person name="Shi X."/>
            <person name="Liu H."/>
            <person name="Dong L."/>
            <person name="Sun H."/>
            <person name="Cao Y."/>
            <person name="Gao Q."/>
            <person name="Zheng S."/>
            <person name="Li Y."/>
            <person name="Yu Y."/>
            <person name="Du H."/>
            <person name="Qi M."/>
            <person name="Li Y."/>
            <person name="Yu H."/>
            <person name="Cui Y."/>
            <person name="Wang N."/>
            <person name="Chen C."/>
            <person name="Wu H."/>
            <person name="Zhao Y."/>
            <person name="Zhang J."/>
            <person name="Li Y."/>
            <person name="Zhou W."/>
            <person name="Zhang B."/>
            <person name="Hu W."/>
            <person name="Eijk M."/>
            <person name="Tang J."/>
            <person name="Witsenboer H."/>
            <person name="Zhao S."/>
            <person name="Li Z."/>
            <person name="Zhang A."/>
            <person name="Wang D."/>
            <person name="Liang C."/>
        </authorList>
    </citation>
    <scope>NUCLEOTIDE SEQUENCE [LARGE SCALE GENOMIC DNA]</scope>
    <source>
        <strain evidence="1">cv. G1812</strain>
    </source>
</reference>
<evidence type="ECO:0000313" key="2">
    <source>
        <dbReference type="Proteomes" id="UP000015106"/>
    </source>
</evidence>
<evidence type="ECO:0000313" key="1">
    <source>
        <dbReference type="EnsemblPlants" id="TuG1812G0700000100.01.T01.cds358729"/>
    </source>
</evidence>
<keyword evidence="2" id="KW-1185">Reference proteome</keyword>
<protein>
    <submittedName>
        <fullName evidence="1">Uncharacterized protein</fullName>
    </submittedName>
</protein>
<organism evidence="1 2">
    <name type="scientific">Triticum urartu</name>
    <name type="common">Red wild einkorn</name>
    <name type="synonym">Crithodium urartu</name>
    <dbReference type="NCBI Taxonomy" id="4572"/>
    <lineage>
        <taxon>Eukaryota</taxon>
        <taxon>Viridiplantae</taxon>
        <taxon>Streptophyta</taxon>
        <taxon>Embryophyta</taxon>
        <taxon>Tracheophyta</taxon>
        <taxon>Spermatophyta</taxon>
        <taxon>Magnoliopsida</taxon>
        <taxon>Liliopsida</taxon>
        <taxon>Poales</taxon>
        <taxon>Poaceae</taxon>
        <taxon>BOP clade</taxon>
        <taxon>Pooideae</taxon>
        <taxon>Triticodae</taxon>
        <taxon>Triticeae</taxon>
        <taxon>Triticinae</taxon>
        <taxon>Triticum</taxon>
    </lineage>
</organism>
<name>A0A8R7QXT1_TRIUA</name>
<accession>A0A8R7QXT1</accession>
<reference evidence="1" key="3">
    <citation type="submission" date="2022-06" db="UniProtKB">
        <authorList>
            <consortium name="EnsemblPlants"/>
        </authorList>
    </citation>
    <scope>IDENTIFICATION</scope>
</reference>
<dbReference type="Proteomes" id="UP000015106">
    <property type="component" value="Chromosome 7"/>
</dbReference>
<dbReference type="Gramene" id="TuG1812G0700000100.01.T01">
    <property type="protein sequence ID" value="TuG1812G0700000100.01.T01.cds358729"/>
    <property type="gene ID" value="TuG1812G0700000100.01"/>
</dbReference>